<evidence type="ECO:0000256" key="3">
    <source>
        <dbReference type="ARBA" id="ARBA00022729"/>
    </source>
</evidence>
<dbReference type="Gramene" id="Aco025188.1.mrna1">
    <property type="protein sequence ID" value="Aco025188.1.mrna1"/>
    <property type="gene ID" value="Aco025188.1.path1"/>
</dbReference>
<dbReference type="InterPro" id="IPR038765">
    <property type="entry name" value="Papain-like_cys_pep_sf"/>
</dbReference>
<keyword evidence="4" id="KW-0378">Hydrolase</keyword>
<keyword evidence="3 9" id="KW-0732">Signal</keyword>
<keyword evidence="12" id="KW-1185">Reference proteome</keyword>
<dbReference type="Pfam" id="PF00112">
    <property type="entry name" value="Peptidase_C1"/>
    <property type="match status" value="1"/>
</dbReference>
<evidence type="ECO:0000256" key="7">
    <source>
        <dbReference type="ARBA" id="ARBA00023157"/>
    </source>
</evidence>
<feature type="domain" description="Peptidase C1A papain C-terminal" evidence="10">
    <location>
        <begin position="130"/>
        <end position="345"/>
    </location>
</feature>
<dbReference type="Proteomes" id="UP000515123">
    <property type="component" value="Linkage group 5"/>
</dbReference>
<reference evidence="13" key="2">
    <citation type="submission" date="2025-08" db="UniProtKB">
        <authorList>
            <consortium name="RefSeq"/>
        </authorList>
    </citation>
    <scope>IDENTIFICATION</scope>
    <source>
        <tissue evidence="13">Leaf</tissue>
    </source>
</reference>
<dbReference type="Gene3D" id="3.90.70.10">
    <property type="entry name" value="Cysteine proteinases"/>
    <property type="match status" value="1"/>
</dbReference>
<evidence type="ECO:0000256" key="6">
    <source>
        <dbReference type="ARBA" id="ARBA00023145"/>
    </source>
</evidence>
<dbReference type="InterPro" id="IPR000169">
    <property type="entry name" value="Pept_cys_AS"/>
</dbReference>
<evidence type="ECO:0000313" key="12">
    <source>
        <dbReference type="Proteomes" id="UP000515123"/>
    </source>
</evidence>
<dbReference type="PANTHER" id="PTHR12411">
    <property type="entry name" value="CYSTEINE PROTEASE FAMILY C1-RELATED"/>
    <property type="match status" value="1"/>
</dbReference>
<evidence type="ECO:0000256" key="4">
    <source>
        <dbReference type="ARBA" id="ARBA00022801"/>
    </source>
</evidence>
<name>A0A6P5F4F2_ANACO</name>
<feature type="chain" id="PRO_5028279405" evidence="9">
    <location>
        <begin position="25"/>
        <end position="346"/>
    </location>
</feature>
<evidence type="ECO:0000256" key="8">
    <source>
        <dbReference type="SAM" id="MobiDB-lite"/>
    </source>
</evidence>
<feature type="domain" description="Cathepsin propeptide inhibitor" evidence="11">
    <location>
        <begin position="39"/>
        <end position="96"/>
    </location>
</feature>
<comment type="similarity">
    <text evidence="1">Belongs to the peptidase C1 family.</text>
</comment>
<evidence type="ECO:0000259" key="10">
    <source>
        <dbReference type="SMART" id="SM00645"/>
    </source>
</evidence>
<dbReference type="GO" id="GO:0006508">
    <property type="term" value="P:proteolysis"/>
    <property type="evidence" value="ECO:0007669"/>
    <property type="project" value="UniProtKB-KW"/>
</dbReference>
<protein>
    <submittedName>
        <fullName evidence="13">Ervatamin-B-like</fullName>
    </submittedName>
</protein>
<dbReference type="PROSITE" id="PS00640">
    <property type="entry name" value="THIOL_PROTEASE_ASN"/>
    <property type="match status" value="1"/>
</dbReference>
<dbReference type="FunFam" id="3.90.70.10:FF:000067">
    <property type="entry name" value="Senescence-specific cysteine protease"/>
    <property type="match status" value="1"/>
</dbReference>
<sequence length="346" mass="38569">MASILKLLALFCFTCLMLCCCAVANYDPNDCNQSIGNRFEAWMAKYNRTYRDEGEKWRRFEIFKENVDFIDAFNQGGVQSYALAVNQFADLTNKEFVSTYTGAKPSNISRLSPPSAPSPPPMRYANARGPPRSVDWRDRGAVIDVKDQGPCGSCWAFATVATIEGIIKIKGNKLISLSEQELVDCSTIVNYGCNGGFVDRAYDFVIQNGGLNTENGYPYKAVQGFCDYGNLLFRAASISNFHYVSPNSERELKKAVARQPVSIYVEAGPYWQFYSKGVFKGPCGTALNHAIAIVGYGEDDTGTKYWIGKNSWSSWWGDDGYIFLERNIEAKEGRCGLAMEPMYPVV</sequence>
<proteinExistence type="inferred from homology"/>
<dbReference type="InterPro" id="IPR025660">
    <property type="entry name" value="Pept_his_AS"/>
</dbReference>
<dbReference type="CDD" id="cd02248">
    <property type="entry name" value="Peptidase_C1A"/>
    <property type="match status" value="1"/>
</dbReference>
<dbReference type="PRINTS" id="PR00705">
    <property type="entry name" value="PAPAIN"/>
</dbReference>
<organism evidence="12 13">
    <name type="scientific">Ananas comosus</name>
    <name type="common">Pineapple</name>
    <name type="synonym">Ananas ananas</name>
    <dbReference type="NCBI Taxonomy" id="4615"/>
    <lineage>
        <taxon>Eukaryota</taxon>
        <taxon>Viridiplantae</taxon>
        <taxon>Streptophyta</taxon>
        <taxon>Embryophyta</taxon>
        <taxon>Tracheophyta</taxon>
        <taxon>Spermatophyta</taxon>
        <taxon>Magnoliopsida</taxon>
        <taxon>Liliopsida</taxon>
        <taxon>Poales</taxon>
        <taxon>Bromeliaceae</taxon>
        <taxon>Bromelioideae</taxon>
        <taxon>Ananas</taxon>
    </lineage>
</organism>
<evidence type="ECO:0000256" key="2">
    <source>
        <dbReference type="ARBA" id="ARBA00022670"/>
    </source>
</evidence>
<dbReference type="SMART" id="SM00645">
    <property type="entry name" value="Pept_C1"/>
    <property type="match status" value="1"/>
</dbReference>
<dbReference type="GeneID" id="109710115"/>
<dbReference type="OrthoDB" id="588615at2759"/>
<evidence type="ECO:0000259" key="11">
    <source>
        <dbReference type="SMART" id="SM00848"/>
    </source>
</evidence>
<evidence type="ECO:0000256" key="9">
    <source>
        <dbReference type="SAM" id="SignalP"/>
    </source>
</evidence>
<dbReference type="InterPro" id="IPR013128">
    <property type="entry name" value="Peptidase_C1A"/>
</dbReference>
<keyword evidence="5" id="KW-0788">Thiol protease</keyword>
<dbReference type="InterPro" id="IPR013201">
    <property type="entry name" value="Prot_inhib_I29"/>
</dbReference>
<accession>A0A6P5F4F2</accession>
<dbReference type="SMART" id="SM00848">
    <property type="entry name" value="Inhibitor_I29"/>
    <property type="match status" value="1"/>
</dbReference>
<evidence type="ECO:0000313" key="13">
    <source>
        <dbReference type="RefSeq" id="XP_020088150.1"/>
    </source>
</evidence>
<dbReference type="SUPFAM" id="SSF54001">
    <property type="entry name" value="Cysteine proteinases"/>
    <property type="match status" value="1"/>
</dbReference>
<dbReference type="Pfam" id="PF08246">
    <property type="entry name" value="Inhibitor_I29"/>
    <property type="match status" value="1"/>
</dbReference>
<dbReference type="RefSeq" id="XP_020088150.1">
    <property type="nucleotide sequence ID" value="XM_020232561.1"/>
</dbReference>
<reference evidence="12" key="1">
    <citation type="journal article" date="2015" name="Nat. Genet.">
        <title>The pineapple genome and the evolution of CAM photosynthesis.</title>
        <authorList>
            <person name="Ming R."/>
            <person name="VanBuren R."/>
            <person name="Wai C.M."/>
            <person name="Tang H."/>
            <person name="Schatz M.C."/>
            <person name="Bowers J.E."/>
            <person name="Lyons E."/>
            <person name="Wang M.L."/>
            <person name="Chen J."/>
            <person name="Biggers E."/>
            <person name="Zhang J."/>
            <person name="Huang L."/>
            <person name="Zhang L."/>
            <person name="Miao W."/>
            <person name="Zhang J."/>
            <person name="Ye Z."/>
            <person name="Miao C."/>
            <person name="Lin Z."/>
            <person name="Wang H."/>
            <person name="Zhou H."/>
            <person name="Yim W.C."/>
            <person name="Priest H.D."/>
            <person name="Zheng C."/>
            <person name="Woodhouse M."/>
            <person name="Edger P.P."/>
            <person name="Guyot R."/>
            <person name="Guo H.B."/>
            <person name="Guo H."/>
            <person name="Zheng G."/>
            <person name="Singh R."/>
            <person name="Sharma A."/>
            <person name="Min X."/>
            <person name="Zheng Y."/>
            <person name="Lee H."/>
            <person name="Gurtowski J."/>
            <person name="Sedlazeck F.J."/>
            <person name="Harkess A."/>
            <person name="McKain M.R."/>
            <person name="Liao Z."/>
            <person name="Fang J."/>
            <person name="Liu J."/>
            <person name="Zhang X."/>
            <person name="Zhang Q."/>
            <person name="Hu W."/>
            <person name="Qin Y."/>
            <person name="Wang K."/>
            <person name="Chen L.Y."/>
            <person name="Shirley N."/>
            <person name="Lin Y.R."/>
            <person name="Liu L.Y."/>
            <person name="Hernandez A.G."/>
            <person name="Wright C.L."/>
            <person name="Bulone V."/>
            <person name="Tuskan G.A."/>
            <person name="Heath K."/>
            <person name="Zee F."/>
            <person name="Moore P.H."/>
            <person name="Sunkar R."/>
            <person name="Leebens-Mack J.H."/>
            <person name="Mockler T."/>
            <person name="Bennetzen J.L."/>
            <person name="Freeling M."/>
            <person name="Sankoff D."/>
            <person name="Paterson A.H."/>
            <person name="Zhu X."/>
            <person name="Yang X."/>
            <person name="Smith J.A."/>
            <person name="Cushman J.C."/>
            <person name="Paull R.E."/>
            <person name="Yu Q."/>
        </authorList>
    </citation>
    <scope>NUCLEOTIDE SEQUENCE [LARGE SCALE GENOMIC DNA]</scope>
    <source>
        <strain evidence="12">cv. F153</strain>
    </source>
</reference>
<evidence type="ECO:0000256" key="5">
    <source>
        <dbReference type="ARBA" id="ARBA00022807"/>
    </source>
</evidence>
<dbReference type="InterPro" id="IPR039417">
    <property type="entry name" value="Peptidase_C1A_papain-like"/>
</dbReference>
<gene>
    <name evidence="13" type="primary">LOC109710115</name>
</gene>
<keyword evidence="2" id="KW-0645">Protease</keyword>
<dbReference type="InterPro" id="IPR000668">
    <property type="entry name" value="Peptidase_C1A_C"/>
</dbReference>
<keyword evidence="6" id="KW-0865">Zymogen</keyword>
<dbReference type="InterPro" id="IPR025661">
    <property type="entry name" value="Pept_asp_AS"/>
</dbReference>
<dbReference type="GO" id="GO:0008234">
    <property type="term" value="F:cysteine-type peptidase activity"/>
    <property type="evidence" value="ECO:0007669"/>
    <property type="project" value="UniProtKB-KW"/>
</dbReference>
<dbReference type="AlphaFoldDB" id="A0A6P5F4F2"/>
<feature type="signal peptide" evidence="9">
    <location>
        <begin position="1"/>
        <end position="24"/>
    </location>
</feature>
<dbReference type="PROSITE" id="PS00639">
    <property type="entry name" value="THIOL_PROTEASE_HIS"/>
    <property type="match status" value="1"/>
</dbReference>
<dbReference type="PROSITE" id="PS00139">
    <property type="entry name" value="THIOL_PROTEASE_CYS"/>
    <property type="match status" value="1"/>
</dbReference>
<evidence type="ECO:0000256" key="1">
    <source>
        <dbReference type="ARBA" id="ARBA00008455"/>
    </source>
</evidence>
<keyword evidence="7" id="KW-1015">Disulfide bond</keyword>
<feature type="region of interest" description="Disordered" evidence="8">
    <location>
        <begin position="106"/>
        <end position="132"/>
    </location>
</feature>